<accession>D7DSZ7</accession>
<gene>
    <name evidence="1" type="ordered locus">Mvol_0598</name>
</gene>
<dbReference type="HOGENOM" id="CLU_2893313_0_0_2"/>
<sequence>MVKSLDNNGFNEKSYSIYEETLNCIVDIPSIQSKLEQLLKTIESFENSLFSKKKDEYLKNIG</sequence>
<protein>
    <submittedName>
        <fullName evidence="1">Uncharacterized protein</fullName>
    </submittedName>
</protein>
<organism evidence="1 2">
    <name type="scientific">Methanococcus voltae (strain ATCC BAA-1334 / A3)</name>
    <dbReference type="NCBI Taxonomy" id="456320"/>
    <lineage>
        <taxon>Archaea</taxon>
        <taxon>Methanobacteriati</taxon>
        <taxon>Methanobacteriota</taxon>
        <taxon>Methanomada group</taxon>
        <taxon>Methanococci</taxon>
        <taxon>Methanococcales</taxon>
        <taxon>Methanococcaceae</taxon>
        <taxon>Methanococcus</taxon>
    </lineage>
</organism>
<reference evidence="1 2" key="1">
    <citation type="submission" date="2010-05" db="EMBL/GenBank/DDBJ databases">
        <title>Complete sequence of Methanococcus voltae A3.</title>
        <authorList>
            <consortium name="US DOE Joint Genome Institute"/>
            <person name="Lucas S."/>
            <person name="Copeland A."/>
            <person name="Lapidus A."/>
            <person name="Cheng J.-F."/>
            <person name="Bruce D."/>
            <person name="Goodwin L."/>
            <person name="Pitluck S."/>
            <person name="Lowry S."/>
            <person name="Clum A."/>
            <person name="Land M."/>
            <person name="Hauser L."/>
            <person name="Kyrpides N."/>
            <person name="Mikhailova N."/>
            <person name="Whitman W.B."/>
            <person name="Woyke T."/>
        </authorList>
    </citation>
    <scope>NUCLEOTIDE SEQUENCE [LARGE SCALE GENOMIC DNA]</scope>
    <source>
        <strain evidence="2">ATCC BAA-1334 / A3</strain>
    </source>
</reference>
<dbReference type="Proteomes" id="UP000007722">
    <property type="component" value="Chromosome"/>
</dbReference>
<evidence type="ECO:0000313" key="2">
    <source>
        <dbReference type="Proteomes" id="UP000007722"/>
    </source>
</evidence>
<keyword evidence="2" id="KW-1185">Reference proteome</keyword>
<dbReference type="KEGG" id="mvo:Mvol_0598"/>
<proteinExistence type="predicted"/>
<name>D7DSZ7_METV3</name>
<dbReference type="InParanoid" id="D7DSZ7"/>
<dbReference type="EMBL" id="CP002057">
    <property type="protein sequence ID" value="ADI36257.1"/>
    <property type="molecule type" value="Genomic_DNA"/>
</dbReference>
<dbReference type="AlphaFoldDB" id="D7DSZ7"/>
<evidence type="ECO:0000313" key="1">
    <source>
        <dbReference type="EMBL" id="ADI36257.1"/>
    </source>
</evidence>